<evidence type="ECO:0000259" key="10">
    <source>
        <dbReference type="PROSITE" id="PS51048"/>
    </source>
</evidence>
<evidence type="ECO:0000313" key="12">
    <source>
        <dbReference type="EMBL" id="KAJ4839153.1"/>
    </source>
</evidence>
<dbReference type="GO" id="GO:0071365">
    <property type="term" value="P:cellular response to auxin stimulus"/>
    <property type="evidence" value="ECO:0007669"/>
    <property type="project" value="UniProtKB-ARBA"/>
</dbReference>
<dbReference type="PROSITE" id="PS50005">
    <property type="entry name" value="TPR"/>
    <property type="match status" value="2"/>
</dbReference>
<evidence type="ECO:0000256" key="1">
    <source>
        <dbReference type="ARBA" id="ARBA00008509"/>
    </source>
</evidence>
<dbReference type="Gene3D" id="1.25.40.10">
    <property type="entry name" value="Tetratricopeptide repeat domain"/>
    <property type="match status" value="1"/>
</dbReference>
<feature type="repeat" description="TPR" evidence="8">
    <location>
        <begin position="2"/>
        <end position="35"/>
    </location>
</feature>
<feature type="domain" description="SGS" evidence="10">
    <location>
        <begin position="265"/>
        <end position="356"/>
    </location>
</feature>
<evidence type="ECO:0000259" key="11">
    <source>
        <dbReference type="PROSITE" id="PS51203"/>
    </source>
</evidence>
<dbReference type="Pfam" id="PF05002">
    <property type="entry name" value="SGS"/>
    <property type="match status" value="1"/>
</dbReference>
<dbReference type="InterPro" id="IPR044563">
    <property type="entry name" value="Sgt1-like"/>
</dbReference>
<dbReference type="PROSITE" id="PS51203">
    <property type="entry name" value="CS"/>
    <property type="match status" value="1"/>
</dbReference>
<keyword evidence="2" id="KW-0399">Innate immunity</keyword>
<evidence type="ECO:0000256" key="4">
    <source>
        <dbReference type="ARBA" id="ARBA00022786"/>
    </source>
</evidence>
<comment type="caution">
    <text evidence="12">The sequence shown here is derived from an EMBL/GenBank/DDBJ whole genome shotgun (WGS) entry which is preliminary data.</text>
</comment>
<proteinExistence type="inferred from homology"/>
<feature type="region of interest" description="Disordered" evidence="9">
    <location>
        <begin position="336"/>
        <end position="356"/>
    </location>
</feature>
<gene>
    <name evidence="12" type="ORF">Tsubulata_008319</name>
</gene>
<dbReference type="GO" id="GO:0045087">
    <property type="term" value="P:innate immune response"/>
    <property type="evidence" value="ECO:0007669"/>
    <property type="project" value="UniProtKB-KW"/>
</dbReference>
<dbReference type="FunFam" id="2.60.40.790:FF:000034">
    <property type="entry name" value="Protein SGT1 homolog A"/>
    <property type="match status" value="1"/>
</dbReference>
<comment type="similarity">
    <text evidence="1">Belongs to the SGT1 family.</text>
</comment>
<dbReference type="InterPro" id="IPR019734">
    <property type="entry name" value="TPR_rpt"/>
</dbReference>
<dbReference type="InterPro" id="IPR007052">
    <property type="entry name" value="CS_dom"/>
</dbReference>
<feature type="repeat" description="TPR" evidence="8">
    <location>
        <begin position="36"/>
        <end position="69"/>
    </location>
</feature>
<keyword evidence="5 8" id="KW-0802">TPR repeat</keyword>
<dbReference type="InterPro" id="IPR008978">
    <property type="entry name" value="HSP20-like_chaperone"/>
</dbReference>
<dbReference type="Gene3D" id="2.60.40.790">
    <property type="match status" value="1"/>
</dbReference>
<dbReference type="Pfam" id="PF04969">
    <property type="entry name" value="CS"/>
    <property type="match status" value="1"/>
</dbReference>
<feature type="domain" description="CS" evidence="11">
    <location>
        <begin position="154"/>
        <end position="243"/>
    </location>
</feature>
<dbReference type="GO" id="GO:0009793">
    <property type="term" value="P:embryo development ending in seed dormancy"/>
    <property type="evidence" value="ECO:0007669"/>
    <property type="project" value="UniProtKB-ARBA"/>
</dbReference>
<dbReference type="SMART" id="SM00028">
    <property type="entry name" value="TPR"/>
    <property type="match status" value="3"/>
</dbReference>
<reference evidence="12" key="1">
    <citation type="submission" date="2022-02" db="EMBL/GenBank/DDBJ databases">
        <authorList>
            <person name="Henning P.M."/>
            <person name="McCubbin A.G."/>
            <person name="Shore J.S."/>
        </authorList>
    </citation>
    <scope>NUCLEOTIDE SEQUENCE</scope>
    <source>
        <strain evidence="12">F60SS</strain>
        <tissue evidence="12">Leaves</tissue>
    </source>
</reference>
<dbReference type="InterPro" id="IPR007699">
    <property type="entry name" value="SGS_dom"/>
</dbReference>
<protein>
    <submittedName>
        <fullName evidence="12">Uncharacterized protein</fullName>
    </submittedName>
</protein>
<accession>A0A9Q0FX13</accession>
<evidence type="ECO:0000256" key="5">
    <source>
        <dbReference type="ARBA" id="ARBA00022803"/>
    </source>
</evidence>
<dbReference type="GO" id="GO:1900150">
    <property type="term" value="P:regulation of defense response to fungus"/>
    <property type="evidence" value="ECO:0007669"/>
    <property type="project" value="UniProtKB-ARBA"/>
</dbReference>
<evidence type="ECO:0000256" key="9">
    <source>
        <dbReference type="SAM" id="MobiDB-lite"/>
    </source>
</evidence>
<dbReference type="OrthoDB" id="1898560at2759"/>
<dbReference type="CDD" id="cd06466">
    <property type="entry name" value="p23_CS_SGT1_like"/>
    <property type="match status" value="1"/>
</dbReference>
<dbReference type="PANTHER" id="PTHR45862">
    <property type="entry name" value="PROTEIN SGT1 HOMOLOG"/>
    <property type="match status" value="1"/>
</dbReference>
<dbReference type="SUPFAM" id="SSF48452">
    <property type="entry name" value="TPR-like"/>
    <property type="match status" value="1"/>
</dbReference>
<dbReference type="SUPFAM" id="SSF49764">
    <property type="entry name" value="HSP20-like chaperones"/>
    <property type="match status" value="1"/>
</dbReference>
<dbReference type="FunFam" id="1.25.40.10:FF:000778">
    <property type="entry name" value="Protein SGT1 homolog"/>
    <property type="match status" value="1"/>
</dbReference>
<evidence type="ECO:0000256" key="3">
    <source>
        <dbReference type="ARBA" id="ARBA00022737"/>
    </source>
</evidence>
<evidence type="ECO:0000256" key="2">
    <source>
        <dbReference type="ARBA" id="ARBA00022588"/>
    </source>
</evidence>
<evidence type="ECO:0000256" key="6">
    <source>
        <dbReference type="ARBA" id="ARBA00022821"/>
    </source>
</evidence>
<keyword evidence="6" id="KW-0611">Plant defense</keyword>
<dbReference type="PROSITE" id="PS51048">
    <property type="entry name" value="SGS"/>
    <property type="match status" value="1"/>
</dbReference>
<dbReference type="GO" id="GO:0051087">
    <property type="term" value="F:protein-folding chaperone binding"/>
    <property type="evidence" value="ECO:0007669"/>
    <property type="project" value="InterPro"/>
</dbReference>
<dbReference type="InterPro" id="IPR011990">
    <property type="entry name" value="TPR-like_helical_dom_sf"/>
</dbReference>
<name>A0A9Q0FX13_9ROSI</name>
<dbReference type="AlphaFoldDB" id="A0A9Q0FX13"/>
<reference evidence="12" key="2">
    <citation type="journal article" date="2023" name="Plants (Basel)">
        <title>Annotation of the Turnera subulata (Passifloraceae) Draft Genome Reveals the S-Locus Evolved after the Divergence of Turneroideae from Passifloroideae in a Stepwise Manner.</title>
        <authorList>
            <person name="Henning P.M."/>
            <person name="Roalson E.H."/>
            <person name="Mir W."/>
            <person name="McCubbin A.G."/>
            <person name="Shore J.S."/>
        </authorList>
    </citation>
    <scope>NUCLEOTIDE SEQUENCE</scope>
    <source>
        <strain evidence="12">F60SS</strain>
    </source>
</reference>
<dbReference type="EMBL" id="JAKUCV010003389">
    <property type="protein sequence ID" value="KAJ4839153.1"/>
    <property type="molecule type" value="Genomic_DNA"/>
</dbReference>
<organism evidence="12 13">
    <name type="scientific">Turnera subulata</name>
    <dbReference type="NCBI Taxonomy" id="218843"/>
    <lineage>
        <taxon>Eukaryota</taxon>
        <taxon>Viridiplantae</taxon>
        <taxon>Streptophyta</taxon>
        <taxon>Embryophyta</taxon>
        <taxon>Tracheophyta</taxon>
        <taxon>Spermatophyta</taxon>
        <taxon>Magnoliopsida</taxon>
        <taxon>eudicotyledons</taxon>
        <taxon>Gunneridae</taxon>
        <taxon>Pentapetalae</taxon>
        <taxon>rosids</taxon>
        <taxon>fabids</taxon>
        <taxon>Malpighiales</taxon>
        <taxon>Passifloraceae</taxon>
        <taxon>Turnera</taxon>
    </lineage>
</organism>
<evidence type="ECO:0000313" key="13">
    <source>
        <dbReference type="Proteomes" id="UP001141552"/>
    </source>
</evidence>
<keyword evidence="13" id="KW-1185">Reference proteome</keyword>
<keyword evidence="7" id="KW-0391">Immunity</keyword>
<evidence type="ECO:0000256" key="8">
    <source>
        <dbReference type="PROSITE-ProRule" id="PRU00339"/>
    </source>
</evidence>
<keyword evidence="4" id="KW-0833">Ubl conjugation pathway</keyword>
<evidence type="ECO:0000256" key="7">
    <source>
        <dbReference type="ARBA" id="ARBA00022859"/>
    </source>
</evidence>
<sequence length="356" mass="40044">MAAQFAEKAKEAFMDDDFDQAVEFYSKAIELNPSVADFYADRAQAQIKLNNFTEAVADANKAIELDPSMVKAYLRKGTACIKLEEYHTAKTALETGASLAQGDSRFTKLIKECDQRIAEELNEVAKASTPIVPSSAVSESVTSEQRNAVPVAKLPKYRHEFYQKPDEVVVTIFAKGISANNVLVDFGEQILSVTIDVPGEDTYHFQPRLFGKIVPDKCRYQILSTKIEIRLAKADYINWASLEYKKDITVPQKVNYPSVGAQRPAYPSSKSKAKDWDKLEAQVKKEEKDEKLDGDAALNKFFREIYQNADEDMRRAMSKSFVESNGTVLSTDWKDVGSKKIEGSPPDGMELKRWEY</sequence>
<dbReference type="Pfam" id="PF13432">
    <property type="entry name" value="TPR_16"/>
    <property type="match status" value="1"/>
</dbReference>
<dbReference type="Pfam" id="PF13181">
    <property type="entry name" value="TPR_8"/>
    <property type="match status" value="1"/>
</dbReference>
<keyword evidence="3" id="KW-0677">Repeat</keyword>
<dbReference type="Proteomes" id="UP001141552">
    <property type="component" value="Unassembled WGS sequence"/>
</dbReference>